<gene>
    <name evidence="1" type="ORF">CU098_005647</name>
</gene>
<evidence type="ECO:0000313" key="1">
    <source>
        <dbReference type="EMBL" id="RCH81582.1"/>
    </source>
</evidence>
<comment type="caution">
    <text evidence="1">The sequence shown here is derived from an EMBL/GenBank/DDBJ whole genome shotgun (WGS) entry which is preliminary data.</text>
</comment>
<feature type="non-terminal residue" evidence="1">
    <location>
        <position position="84"/>
    </location>
</feature>
<name>A0A367IVA0_RHIST</name>
<protein>
    <submittedName>
        <fullName evidence="1">Uncharacterized protein</fullName>
    </submittedName>
</protein>
<dbReference type="AlphaFoldDB" id="A0A367IVA0"/>
<dbReference type="EMBL" id="PJQM01005458">
    <property type="protein sequence ID" value="RCH81582.1"/>
    <property type="molecule type" value="Genomic_DNA"/>
</dbReference>
<dbReference type="OrthoDB" id="2263377at2759"/>
<proteinExistence type="predicted"/>
<sequence length="84" mass="9617">MDGVKGAQQQEEAQQQQVRWLVAGINQNVEAYDINQRCFGFKGNTKKIKDNPANLSDMRLLVLNDIYLFKDNTDASLMRHFGLD</sequence>
<evidence type="ECO:0000313" key="2">
    <source>
        <dbReference type="Proteomes" id="UP000253551"/>
    </source>
</evidence>
<accession>A0A367IVA0</accession>
<keyword evidence="2" id="KW-1185">Reference proteome</keyword>
<organism evidence="1 2">
    <name type="scientific">Rhizopus stolonifer</name>
    <name type="common">Rhizopus nigricans</name>
    <dbReference type="NCBI Taxonomy" id="4846"/>
    <lineage>
        <taxon>Eukaryota</taxon>
        <taxon>Fungi</taxon>
        <taxon>Fungi incertae sedis</taxon>
        <taxon>Mucoromycota</taxon>
        <taxon>Mucoromycotina</taxon>
        <taxon>Mucoromycetes</taxon>
        <taxon>Mucorales</taxon>
        <taxon>Mucorineae</taxon>
        <taxon>Rhizopodaceae</taxon>
        <taxon>Rhizopus</taxon>
    </lineage>
</organism>
<reference evidence="1 2" key="1">
    <citation type="journal article" date="2018" name="G3 (Bethesda)">
        <title>Phylogenetic and Phylogenomic Definition of Rhizopus Species.</title>
        <authorList>
            <person name="Gryganskyi A.P."/>
            <person name="Golan J."/>
            <person name="Dolatabadi S."/>
            <person name="Mondo S."/>
            <person name="Robb S."/>
            <person name="Idnurm A."/>
            <person name="Muszewska A."/>
            <person name="Steczkiewicz K."/>
            <person name="Masonjones S."/>
            <person name="Liao H.L."/>
            <person name="Gajdeczka M.T."/>
            <person name="Anike F."/>
            <person name="Vuek A."/>
            <person name="Anishchenko I.M."/>
            <person name="Voigt K."/>
            <person name="de Hoog G.S."/>
            <person name="Smith M.E."/>
            <person name="Heitman J."/>
            <person name="Vilgalys R."/>
            <person name="Stajich J.E."/>
        </authorList>
    </citation>
    <scope>NUCLEOTIDE SEQUENCE [LARGE SCALE GENOMIC DNA]</scope>
    <source>
        <strain evidence="1 2">LSU 92-RS-03</strain>
    </source>
</reference>
<dbReference type="Proteomes" id="UP000253551">
    <property type="component" value="Unassembled WGS sequence"/>
</dbReference>